<dbReference type="CDD" id="cd00093">
    <property type="entry name" value="HTH_XRE"/>
    <property type="match status" value="1"/>
</dbReference>
<name>A0A6I4WD98_9ACTN</name>
<dbReference type="AlphaFoldDB" id="A0A6I4WD98"/>
<evidence type="ECO:0000313" key="2">
    <source>
        <dbReference type="EMBL" id="MXQ68207.1"/>
    </source>
</evidence>
<dbReference type="SUPFAM" id="SSF56024">
    <property type="entry name" value="Phospholipase D/nuclease"/>
    <property type="match status" value="1"/>
</dbReference>
<proteinExistence type="predicted"/>
<dbReference type="SUPFAM" id="SSF47413">
    <property type="entry name" value="lambda repressor-like DNA-binding domains"/>
    <property type="match status" value="1"/>
</dbReference>
<evidence type="ECO:0000313" key="3">
    <source>
        <dbReference type="Proteomes" id="UP000431901"/>
    </source>
</evidence>
<dbReference type="GO" id="GO:0003677">
    <property type="term" value="F:DNA binding"/>
    <property type="evidence" value="ECO:0007669"/>
    <property type="project" value="InterPro"/>
</dbReference>
<dbReference type="SMART" id="SM00530">
    <property type="entry name" value="HTH_XRE"/>
    <property type="match status" value="1"/>
</dbReference>
<dbReference type="Proteomes" id="UP000431901">
    <property type="component" value="Unassembled WGS sequence"/>
</dbReference>
<evidence type="ECO:0000259" key="1">
    <source>
        <dbReference type="PROSITE" id="PS50943"/>
    </source>
</evidence>
<dbReference type="Gene3D" id="3.30.870.10">
    <property type="entry name" value="Endonuclease Chain A"/>
    <property type="match status" value="1"/>
</dbReference>
<organism evidence="2 3">
    <name type="scientific">Actinomadura rayongensis</name>
    <dbReference type="NCBI Taxonomy" id="1429076"/>
    <lineage>
        <taxon>Bacteria</taxon>
        <taxon>Bacillati</taxon>
        <taxon>Actinomycetota</taxon>
        <taxon>Actinomycetes</taxon>
        <taxon>Streptosporangiales</taxon>
        <taxon>Thermomonosporaceae</taxon>
        <taxon>Actinomadura</taxon>
    </lineage>
</organism>
<dbReference type="Gene3D" id="1.10.260.40">
    <property type="entry name" value="lambda repressor-like DNA-binding domains"/>
    <property type="match status" value="1"/>
</dbReference>
<protein>
    <submittedName>
        <fullName evidence="2">XRE family transcriptional regulator</fullName>
    </submittedName>
</protein>
<dbReference type="EMBL" id="WUTW01000011">
    <property type="protein sequence ID" value="MXQ68207.1"/>
    <property type="molecule type" value="Genomic_DNA"/>
</dbReference>
<feature type="domain" description="HTH cro/C1-type" evidence="1">
    <location>
        <begin position="6"/>
        <end position="60"/>
    </location>
</feature>
<reference evidence="2 3" key="1">
    <citation type="submission" date="2019-12" db="EMBL/GenBank/DDBJ databases">
        <title>Nocardia macrotermitis sp. nov. and Nocardia aurantia sp. nov., isolated from the gut of the fungus growing-termite Macrotermes natalensis.</title>
        <authorList>
            <person name="Christine B."/>
            <person name="Rene B."/>
        </authorList>
    </citation>
    <scope>NUCLEOTIDE SEQUENCE [LARGE SCALE GENOMIC DNA]</scope>
    <source>
        <strain evidence="2 3">DSM 102126</strain>
    </source>
</reference>
<dbReference type="PROSITE" id="PS50943">
    <property type="entry name" value="HTH_CROC1"/>
    <property type="match status" value="1"/>
</dbReference>
<comment type="caution">
    <text evidence="2">The sequence shown here is derived from an EMBL/GenBank/DDBJ whole genome shotgun (WGS) entry which is preliminary data.</text>
</comment>
<gene>
    <name evidence="2" type="ORF">GQ466_29745</name>
</gene>
<dbReference type="RefSeq" id="WP_161106394.1">
    <property type="nucleotide sequence ID" value="NZ_JBHLYI010000014.1"/>
</dbReference>
<keyword evidence="3" id="KW-1185">Reference proteome</keyword>
<dbReference type="OrthoDB" id="8438314at2"/>
<sequence length="248" mass="27610">MANERLRAALLERGITVATLAEGIGVDQKTVERWITQGRTPYRKHRYAVASQLGLDETYLWPDALTSEQTASASNSELITIYPHRWSVPRDAWGRLFATAQQEIGVLVYAGLFLSEDNGVLRTFAEKADAGVRVRILLGDPDSRHVAERGADEGVDDAMAAKIRNAMVLYKPLFGRDGIEFRLHSTVLYNSIYRADDQILVNTHVYGVTAPHAPVWHLRKIAGGSLVNTYLESFDRVWDGATPFDPEG</sequence>
<dbReference type="InterPro" id="IPR010982">
    <property type="entry name" value="Lambda_DNA-bd_dom_sf"/>
</dbReference>
<dbReference type="InterPro" id="IPR001387">
    <property type="entry name" value="Cro/C1-type_HTH"/>
</dbReference>
<accession>A0A6I4WD98</accession>